<organism evidence="2">
    <name type="scientific">freshwater metagenome</name>
    <dbReference type="NCBI Taxonomy" id="449393"/>
    <lineage>
        <taxon>unclassified sequences</taxon>
        <taxon>metagenomes</taxon>
        <taxon>ecological metagenomes</taxon>
    </lineage>
</organism>
<dbReference type="AlphaFoldDB" id="A0A6J5YSF1"/>
<protein>
    <submittedName>
        <fullName evidence="2">Unannotated protein</fullName>
    </submittedName>
</protein>
<proteinExistence type="predicted"/>
<accession>A0A6J5YSF1</accession>
<dbReference type="Pfam" id="PF01370">
    <property type="entry name" value="Epimerase"/>
    <property type="match status" value="1"/>
</dbReference>
<evidence type="ECO:0000313" key="3">
    <source>
        <dbReference type="EMBL" id="CAB4338772.1"/>
    </source>
</evidence>
<name>A0A6J5YSF1_9ZZZZ</name>
<evidence type="ECO:0000313" key="6">
    <source>
        <dbReference type="EMBL" id="CAB5012945.1"/>
    </source>
</evidence>
<dbReference type="InterPro" id="IPR001509">
    <property type="entry name" value="Epimerase_deHydtase"/>
</dbReference>
<dbReference type="Gene3D" id="3.40.50.720">
    <property type="entry name" value="NAD(P)-binding Rossmann-like Domain"/>
    <property type="match status" value="1"/>
</dbReference>
<sequence>MSSVAENSRLLENFLKQALPSNVRILVNGANGWLGKNISESLWNMFGGEFSSQVLLTGSKNGILQLQNGSELEINRWTEELIEEFKPTHVIQLAFKTRDHVGEISNDEYVSLNEEIINRALWTISLPSTQGFLHTSSGAALGETAFDKHIDPYGYLKKFEESSYSSACKDNGKRYLGLRVWSTTGRYIKSGGLFAIESLISQAMSSENLSINSQGEVWRSYADANEILLAGLIALFTGETGLYNSGGTDTEIGELADLVSSLTPSRTPAINRIKDSAATASIYTSIEPSIEQVLALHDLRYSDLRAQVINTMQYLTWLHSQSNPQD</sequence>
<evidence type="ECO:0000313" key="5">
    <source>
        <dbReference type="EMBL" id="CAB4794919.1"/>
    </source>
</evidence>
<dbReference type="InterPro" id="IPR036291">
    <property type="entry name" value="NAD(P)-bd_dom_sf"/>
</dbReference>
<gene>
    <name evidence="4" type="ORF">UFOPK2648_00528</name>
    <name evidence="5" type="ORF">UFOPK3037_00208</name>
    <name evidence="2" type="ORF">UFOPK3406_00164</name>
    <name evidence="3" type="ORF">UFOPK3925_00799</name>
    <name evidence="6" type="ORF">UFOPK4097_00435</name>
</gene>
<reference evidence="2" key="1">
    <citation type="submission" date="2020-05" db="EMBL/GenBank/DDBJ databases">
        <authorList>
            <person name="Chiriac C."/>
            <person name="Salcher M."/>
            <person name="Ghai R."/>
            <person name="Kavagutti S V."/>
        </authorList>
    </citation>
    <scope>NUCLEOTIDE SEQUENCE</scope>
</reference>
<dbReference type="EMBL" id="CAFBPK010000004">
    <property type="protein sequence ID" value="CAB5012945.1"/>
    <property type="molecule type" value="Genomic_DNA"/>
</dbReference>
<dbReference type="EMBL" id="CAFAAO010000002">
    <property type="protein sequence ID" value="CAB4794919.1"/>
    <property type="molecule type" value="Genomic_DNA"/>
</dbReference>
<dbReference type="EMBL" id="CAESAI010000002">
    <property type="protein sequence ID" value="CAB4330793.1"/>
    <property type="molecule type" value="Genomic_DNA"/>
</dbReference>
<evidence type="ECO:0000313" key="2">
    <source>
        <dbReference type="EMBL" id="CAB4330793.1"/>
    </source>
</evidence>
<evidence type="ECO:0000313" key="4">
    <source>
        <dbReference type="EMBL" id="CAB4704864.1"/>
    </source>
</evidence>
<evidence type="ECO:0000259" key="1">
    <source>
        <dbReference type="Pfam" id="PF01370"/>
    </source>
</evidence>
<dbReference type="EMBL" id="CAEZYC010000020">
    <property type="protein sequence ID" value="CAB4704864.1"/>
    <property type="molecule type" value="Genomic_DNA"/>
</dbReference>
<feature type="domain" description="NAD-dependent epimerase/dehydratase" evidence="1">
    <location>
        <begin position="25"/>
        <end position="237"/>
    </location>
</feature>
<dbReference type="SUPFAM" id="SSF51735">
    <property type="entry name" value="NAD(P)-binding Rossmann-fold domains"/>
    <property type="match status" value="1"/>
</dbReference>
<dbReference type="EMBL" id="CAESAD010000004">
    <property type="protein sequence ID" value="CAB4338772.1"/>
    <property type="molecule type" value="Genomic_DNA"/>
</dbReference>